<dbReference type="AlphaFoldDB" id="A0A6G0ME26"/>
<sequence length="36" mass="3904">MALVQLVLPTDPGALPLADRKVRFRLESAAKGKMLP</sequence>
<organism evidence="1 2">
    <name type="scientific">Phytophthora fragariae</name>
    <dbReference type="NCBI Taxonomy" id="53985"/>
    <lineage>
        <taxon>Eukaryota</taxon>
        <taxon>Sar</taxon>
        <taxon>Stramenopiles</taxon>
        <taxon>Oomycota</taxon>
        <taxon>Peronosporomycetes</taxon>
        <taxon>Peronosporales</taxon>
        <taxon>Peronosporaceae</taxon>
        <taxon>Phytophthora</taxon>
    </lineage>
</organism>
<protein>
    <submittedName>
        <fullName evidence="1">Uncharacterized protein</fullName>
    </submittedName>
</protein>
<gene>
    <name evidence="1" type="ORF">PF004_g30017</name>
</gene>
<evidence type="ECO:0000313" key="2">
    <source>
        <dbReference type="Proteomes" id="UP000476176"/>
    </source>
</evidence>
<comment type="caution">
    <text evidence="1">The sequence shown here is derived from an EMBL/GenBank/DDBJ whole genome shotgun (WGS) entry which is preliminary data.</text>
</comment>
<proteinExistence type="predicted"/>
<dbReference type="Proteomes" id="UP000476176">
    <property type="component" value="Unassembled WGS sequence"/>
</dbReference>
<accession>A0A6G0ME26</accession>
<dbReference type="EMBL" id="QXGC01005905">
    <property type="protein sequence ID" value="KAE9163843.1"/>
    <property type="molecule type" value="Genomic_DNA"/>
</dbReference>
<evidence type="ECO:0000313" key="1">
    <source>
        <dbReference type="EMBL" id="KAE9163843.1"/>
    </source>
</evidence>
<name>A0A6G0ME26_9STRA</name>
<reference evidence="1 2" key="1">
    <citation type="submission" date="2018-09" db="EMBL/GenBank/DDBJ databases">
        <title>Genomic investigation of the strawberry pathogen Phytophthora fragariae indicates pathogenicity is determined by transcriptional variation in three key races.</title>
        <authorList>
            <person name="Adams T.M."/>
            <person name="Armitage A.D."/>
            <person name="Sobczyk M.K."/>
            <person name="Bates H.J."/>
            <person name="Dunwell J.M."/>
            <person name="Nellist C.F."/>
            <person name="Harrison R.J."/>
        </authorList>
    </citation>
    <scope>NUCLEOTIDE SEQUENCE [LARGE SCALE GENOMIC DNA]</scope>
    <source>
        <strain evidence="1 2">BC-23</strain>
    </source>
</reference>